<organism evidence="2 3">
    <name type="scientific">Endocarpon pusillum</name>
    <dbReference type="NCBI Taxonomy" id="364733"/>
    <lineage>
        <taxon>Eukaryota</taxon>
        <taxon>Fungi</taxon>
        <taxon>Dikarya</taxon>
        <taxon>Ascomycota</taxon>
        <taxon>Pezizomycotina</taxon>
        <taxon>Eurotiomycetes</taxon>
        <taxon>Chaetothyriomycetidae</taxon>
        <taxon>Verrucariales</taxon>
        <taxon>Verrucariaceae</taxon>
        <taxon>Endocarpon</taxon>
    </lineage>
</organism>
<accession>A0A8H7AMZ6</accession>
<dbReference type="AlphaFoldDB" id="A0A8H7AMZ6"/>
<sequence length="66" mass="7248">MSESNKQPKRPKFDSETVDRNQVNQASVVIEAAPEGADEPPTPISTELPQSEADYVQNRAGTSLKY</sequence>
<reference evidence="2" key="1">
    <citation type="submission" date="2020-02" db="EMBL/GenBank/DDBJ databases">
        <authorList>
            <person name="Palmer J.M."/>
        </authorList>
    </citation>
    <scope>NUCLEOTIDE SEQUENCE</scope>
    <source>
        <strain evidence="2">EPUS1.4</strain>
        <tissue evidence="2">Thallus</tissue>
    </source>
</reference>
<protein>
    <submittedName>
        <fullName evidence="2">Uncharacterized protein</fullName>
    </submittedName>
</protein>
<feature type="region of interest" description="Disordered" evidence="1">
    <location>
        <begin position="1"/>
        <end position="66"/>
    </location>
</feature>
<dbReference type="Proteomes" id="UP000606974">
    <property type="component" value="Unassembled WGS sequence"/>
</dbReference>
<name>A0A8H7AMZ6_9EURO</name>
<gene>
    <name evidence="2" type="ORF">GJ744_009622</name>
</gene>
<keyword evidence="3" id="KW-1185">Reference proteome</keyword>
<evidence type="ECO:0000313" key="3">
    <source>
        <dbReference type="Proteomes" id="UP000606974"/>
    </source>
</evidence>
<evidence type="ECO:0000313" key="2">
    <source>
        <dbReference type="EMBL" id="KAF7508040.1"/>
    </source>
</evidence>
<comment type="caution">
    <text evidence="2">The sequence shown here is derived from an EMBL/GenBank/DDBJ whole genome shotgun (WGS) entry which is preliminary data.</text>
</comment>
<dbReference type="EMBL" id="JAACFV010000059">
    <property type="protein sequence ID" value="KAF7508040.1"/>
    <property type="molecule type" value="Genomic_DNA"/>
</dbReference>
<proteinExistence type="predicted"/>
<evidence type="ECO:0000256" key="1">
    <source>
        <dbReference type="SAM" id="MobiDB-lite"/>
    </source>
</evidence>